<organism evidence="2 3">
    <name type="scientific">Kwoniella mangroviensis CBS 10435</name>
    <dbReference type="NCBI Taxonomy" id="1331196"/>
    <lineage>
        <taxon>Eukaryota</taxon>
        <taxon>Fungi</taxon>
        <taxon>Dikarya</taxon>
        <taxon>Basidiomycota</taxon>
        <taxon>Agaricomycotina</taxon>
        <taxon>Tremellomycetes</taxon>
        <taxon>Tremellales</taxon>
        <taxon>Cryptococcaceae</taxon>
        <taxon>Kwoniella</taxon>
    </lineage>
</organism>
<proteinExistence type="predicted"/>
<evidence type="ECO:0000313" key="2">
    <source>
        <dbReference type="EMBL" id="OCF54337.1"/>
    </source>
</evidence>
<keyword evidence="3" id="KW-1185">Reference proteome</keyword>
<accession>A0A1B9IFU1</accession>
<evidence type="ECO:0000256" key="1">
    <source>
        <dbReference type="SAM" id="MobiDB-lite"/>
    </source>
</evidence>
<dbReference type="EMBL" id="KV700092">
    <property type="protein sequence ID" value="OCF54337.1"/>
    <property type="molecule type" value="Genomic_DNA"/>
</dbReference>
<protein>
    <submittedName>
        <fullName evidence="2">Uncharacterized protein</fullName>
    </submittedName>
</protein>
<feature type="region of interest" description="Disordered" evidence="1">
    <location>
        <begin position="27"/>
        <end position="51"/>
    </location>
</feature>
<sequence length="106" mass="11942">MESAPSSFYGVNELELIDDLNKISLSSDTSPSDASVYKDHDSDSSQPRDSSPAIKIVSMKIVLLRLARRSNRANYGLHNRLPTEIWLDVFHTRKQEVTSRVSALEH</sequence>
<name>A0A1B9IFU1_9TREE</name>
<evidence type="ECO:0000313" key="3">
    <source>
        <dbReference type="Proteomes" id="UP000092583"/>
    </source>
</evidence>
<dbReference type="Proteomes" id="UP000092583">
    <property type="component" value="Unassembled WGS sequence"/>
</dbReference>
<reference evidence="2 3" key="1">
    <citation type="submission" date="2013-07" db="EMBL/GenBank/DDBJ databases">
        <title>The Genome Sequence of Kwoniella mangroviensis CBS10435.</title>
        <authorList>
            <consortium name="The Broad Institute Genome Sequencing Platform"/>
            <person name="Cuomo C."/>
            <person name="Litvintseva A."/>
            <person name="Chen Y."/>
            <person name="Heitman J."/>
            <person name="Sun S."/>
            <person name="Springer D."/>
            <person name="Dromer F."/>
            <person name="Young S.K."/>
            <person name="Zeng Q."/>
            <person name="Gargeya S."/>
            <person name="Fitzgerald M."/>
            <person name="Abouelleil A."/>
            <person name="Alvarado L."/>
            <person name="Berlin A.M."/>
            <person name="Chapman S.B."/>
            <person name="Dewar J."/>
            <person name="Goldberg J."/>
            <person name="Griggs A."/>
            <person name="Gujja S."/>
            <person name="Hansen M."/>
            <person name="Howarth C."/>
            <person name="Imamovic A."/>
            <person name="Larimer J."/>
            <person name="McCowan C."/>
            <person name="Murphy C."/>
            <person name="Pearson M."/>
            <person name="Priest M."/>
            <person name="Roberts A."/>
            <person name="Saif S."/>
            <person name="Shea T."/>
            <person name="Sykes S."/>
            <person name="Wortman J."/>
            <person name="Nusbaum C."/>
            <person name="Birren B."/>
        </authorList>
    </citation>
    <scope>NUCLEOTIDE SEQUENCE [LARGE SCALE GENOMIC DNA]</scope>
    <source>
        <strain evidence="2 3">CBS 10435</strain>
    </source>
</reference>
<reference evidence="3" key="2">
    <citation type="submission" date="2013-12" db="EMBL/GenBank/DDBJ databases">
        <title>Evolution of pathogenesis and genome organization in the Tremellales.</title>
        <authorList>
            <person name="Cuomo C."/>
            <person name="Litvintseva A."/>
            <person name="Heitman J."/>
            <person name="Chen Y."/>
            <person name="Sun S."/>
            <person name="Springer D."/>
            <person name="Dromer F."/>
            <person name="Young S."/>
            <person name="Zeng Q."/>
            <person name="Chapman S."/>
            <person name="Gujja S."/>
            <person name="Saif S."/>
            <person name="Birren B."/>
        </authorList>
    </citation>
    <scope>NUCLEOTIDE SEQUENCE [LARGE SCALE GENOMIC DNA]</scope>
    <source>
        <strain evidence="3">CBS 10435</strain>
    </source>
</reference>
<dbReference type="AlphaFoldDB" id="A0A1B9IFU1"/>
<gene>
    <name evidence="2" type="ORF">L486_08251</name>
</gene>